<evidence type="ECO:0000313" key="2">
    <source>
        <dbReference type="Proteomes" id="UP001057402"/>
    </source>
</evidence>
<dbReference type="Proteomes" id="UP001057402">
    <property type="component" value="Chromosome 5"/>
</dbReference>
<sequence length="454" mass="49423">MGILGWEKQEGAGEGDYGHGEEEEDQDDCDVGLGLRMQPNHHNHDYNNTSSSSSSSSSCVFPNRKSMEVPLQYFAGDYLSGWSSSVAAYGGSTTITQFASPGLGCTTITATTTTTTDIHLLIVITHQSHCNTIPSASQINLKERCLLGMCERVGSGKMAASSSGDVRVPFTAAQWEEVERQDLILKHMMASSSASVSAAAAAASPVPPELLPTPIPMPTTKSFSNVASAAPYHPTRSGDPEPWRCWRTDGKKWRCSRDVAPHQKYCERHSHKNRPHSRKPVELTPASSTTTTDYLLDATKTTAVAASTAARRSFTLPPPQPPVDPRQAFFSQFSNPYDHNPPSGFPSAFPSSQPFNHPRCLDWLMKGESIPSSNPNQDWQHQNDASMASKSDAAAISRNYNSGGESFIDPFQQKQSSPYSTPQHSSLFLMAGVVDPIHSQQTRRFVDAWSNVDG</sequence>
<comment type="caution">
    <text evidence="1">The sequence shown here is derived from an EMBL/GenBank/DDBJ whole genome shotgun (WGS) entry which is preliminary data.</text>
</comment>
<proteinExistence type="predicted"/>
<protein>
    <submittedName>
        <fullName evidence="1">Uncharacterized protein</fullName>
    </submittedName>
</protein>
<evidence type="ECO:0000313" key="1">
    <source>
        <dbReference type="EMBL" id="KAI4368018.1"/>
    </source>
</evidence>
<dbReference type="EMBL" id="CM042884">
    <property type="protein sequence ID" value="KAI4368018.1"/>
    <property type="molecule type" value="Genomic_DNA"/>
</dbReference>
<organism evidence="1 2">
    <name type="scientific">Melastoma candidum</name>
    <dbReference type="NCBI Taxonomy" id="119954"/>
    <lineage>
        <taxon>Eukaryota</taxon>
        <taxon>Viridiplantae</taxon>
        <taxon>Streptophyta</taxon>
        <taxon>Embryophyta</taxon>
        <taxon>Tracheophyta</taxon>
        <taxon>Spermatophyta</taxon>
        <taxon>Magnoliopsida</taxon>
        <taxon>eudicotyledons</taxon>
        <taxon>Gunneridae</taxon>
        <taxon>Pentapetalae</taxon>
        <taxon>rosids</taxon>
        <taxon>malvids</taxon>
        <taxon>Myrtales</taxon>
        <taxon>Melastomataceae</taxon>
        <taxon>Melastomatoideae</taxon>
        <taxon>Melastomateae</taxon>
        <taxon>Melastoma</taxon>
    </lineage>
</organism>
<keyword evidence="2" id="KW-1185">Reference proteome</keyword>
<gene>
    <name evidence="1" type="ORF">MLD38_016631</name>
</gene>
<reference evidence="2" key="1">
    <citation type="journal article" date="2023" name="Front. Plant Sci.">
        <title>Chromosomal-level genome assembly of Melastoma candidum provides insights into trichome evolution.</title>
        <authorList>
            <person name="Zhong Y."/>
            <person name="Wu W."/>
            <person name="Sun C."/>
            <person name="Zou P."/>
            <person name="Liu Y."/>
            <person name="Dai S."/>
            <person name="Zhou R."/>
        </authorList>
    </citation>
    <scope>NUCLEOTIDE SEQUENCE [LARGE SCALE GENOMIC DNA]</scope>
</reference>
<accession>A0ACB9QP79</accession>
<name>A0ACB9QP79_9MYRT</name>